<dbReference type="EMBL" id="CM004474">
    <property type="protein sequence ID" value="OCT81311.1"/>
    <property type="molecule type" value="Genomic_DNA"/>
</dbReference>
<evidence type="ECO:0000313" key="8">
    <source>
        <dbReference type="Proteomes" id="UP000694892"/>
    </source>
</evidence>
<evidence type="ECO:0000256" key="5">
    <source>
        <dbReference type="RuleBase" id="RU000304"/>
    </source>
</evidence>
<keyword evidence="3" id="KW-0808">Transferase</keyword>
<dbReference type="RefSeq" id="NP_001079133.1">
    <property type="nucleotide sequence ID" value="NM_001085664.1"/>
</dbReference>
<dbReference type="GO" id="GO:0005524">
    <property type="term" value="F:ATP binding"/>
    <property type="evidence" value="ECO:0007669"/>
    <property type="project" value="UniProtKB-UniRule"/>
</dbReference>
<comment type="catalytic activity">
    <reaction evidence="3">
        <text>L-threonyl-[protein] + ATP = O-phospho-L-threonyl-[protein] + ADP + H(+)</text>
        <dbReference type="Rhea" id="RHEA:46608"/>
        <dbReference type="Rhea" id="RHEA-COMP:11060"/>
        <dbReference type="Rhea" id="RHEA-COMP:11605"/>
        <dbReference type="ChEBI" id="CHEBI:15378"/>
        <dbReference type="ChEBI" id="CHEBI:30013"/>
        <dbReference type="ChEBI" id="CHEBI:30616"/>
        <dbReference type="ChEBI" id="CHEBI:61977"/>
        <dbReference type="ChEBI" id="CHEBI:456216"/>
        <dbReference type="EC" id="2.7.11.1"/>
    </reaction>
</comment>
<comment type="subcellular location">
    <subcellularLocation>
        <location evidence="3">Cytoplasm</location>
    </subcellularLocation>
</comment>
<dbReference type="GO" id="GO:0005737">
    <property type="term" value="C:cytoplasm"/>
    <property type="evidence" value="ECO:0007669"/>
    <property type="project" value="UniProtKB-SubCell"/>
</dbReference>
<keyword evidence="2 3" id="KW-0067">ATP-binding</keyword>
<dbReference type="InterPro" id="IPR008271">
    <property type="entry name" value="Ser/Thr_kinase_AS"/>
</dbReference>
<keyword evidence="3" id="KW-0963">Cytoplasm</keyword>
<dbReference type="GeneID" id="373670"/>
<evidence type="ECO:0000313" key="7">
    <source>
        <dbReference type="EMBL" id="OCT81311.1"/>
    </source>
</evidence>
<proteinExistence type="inferred from homology"/>
<dbReference type="InterPro" id="IPR011009">
    <property type="entry name" value="Kinase-like_dom_sf"/>
</dbReference>
<comment type="catalytic activity">
    <reaction evidence="3">
        <text>L-seryl-[protein] + ATP = O-phospho-L-seryl-[protein] + ADP + H(+)</text>
        <dbReference type="Rhea" id="RHEA:17989"/>
        <dbReference type="Rhea" id="RHEA-COMP:9863"/>
        <dbReference type="Rhea" id="RHEA-COMP:11604"/>
        <dbReference type="ChEBI" id="CHEBI:15378"/>
        <dbReference type="ChEBI" id="CHEBI:29999"/>
        <dbReference type="ChEBI" id="CHEBI:30616"/>
        <dbReference type="ChEBI" id="CHEBI:83421"/>
        <dbReference type="ChEBI" id="CHEBI:456216"/>
        <dbReference type="EC" id="2.7.11.1"/>
    </reaction>
</comment>
<dbReference type="InterPro" id="IPR017441">
    <property type="entry name" value="Protein_kinase_ATP_BS"/>
</dbReference>
<sequence>MDRTSQIGDHYHVIKKLGQGTFSHVLLARELISGHSVALKFVRKDRTRQAAFIHELNISIALSDYPGIIKTYPTYIETVDYFIFTQELAPAGTLHSIIKTEVGIPEEVVKRCAVQITAALDFMHGRRLVHRDLKPDNVLLMDKECYHIKLCDFGFTQSVGSLVPSMSHIIPYMPPELCNLKPNQLLVLDQSMDIWSFGILLFVALTGYFPWEEAVGHNQKYQMFVHWQNNRNYVPAPILWNRFTQEAMAMFFKLLSQKPSSRSPPDTVLEFLHLPWTAKASVNGLVIEADLDIIILDDNHELQVIIQEQEQVIVIENTDDIEFMYVDNTEMHPDSSNTVIMLLTENTSLSLGSEIDIT</sequence>
<gene>
    <name evidence="9" type="primary">sbk1l.L</name>
    <name evidence="7" type="ORF">XELAEV_18028130mg</name>
</gene>
<evidence type="ECO:0000256" key="3">
    <source>
        <dbReference type="PIRNR" id="PIRNR000566"/>
    </source>
</evidence>
<dbReference type="PANTHER" id="PTHR24359">
    <property type="entry name" value="SERINE/THREONINE-PROTEIN KINASE SBK1"/>
    <property type="match status" value="1"/>
</dbReference>
<evidence type="ECO:0000313" key="9">
    <source>
        <dbReference type="Xenbase" id="XB-GENE-5816223"/>
    </source>
</evidence>
<name>A0A974CZA1_XENLA</name>
<dbReference type="Gene3D" id="1.10.510.10">
    <property type="entry name" value="Transferase(Phosphotransferase) domain 1"/>
    <property type="match status" value="1"/>
</dbReference>
<accession>A0A974CZA1</accession>
<dbReference type="EC" id="2.7.11.1" evidence="3"/>
<dbReference type="PIRSF" id="PIRSF000566">
    <property type="entry name" value="Ser/Thr_PK_Sbk1"/>
    <property type="match status" value="1"/>
</dbReference>
<dbReference type="CTD" id="373670"/>
<dbReference type="AlphaFoldDB" id="A0A974CZA1"/>
<dbReference type="InterPro" id="IPR000719">
    <property type="entry name" value="Prot_kinase_dom"/>
</dbReference>
<dbReference type="SMART" id="SM00220">
    <property type="entry name" value="S_TKc"/>
    <property type="match status" value="1"/>
</dbReference>
<dbReference type="PANTHER" id="PTHR24359:SF0">
    <property type="entry name" value="SERINE_THREONINE-PROTEIN KINASE SBK1"/>
    <property type="match status" value="1"/>
</dbReference>
<dbReference type="SUPFAM" id="SSF56112">
    <property type="entry name" value="Protein kinase-like (PK-like)"/>
    <property type="match status" value="1"/>
</dbReference>
<dbReference type="OrthoDB" id="6513151at2759"/>
<dbReference type="PROSITE" id="PS50011">
    <property type="entry name" value="PROTEIN_KINASE_DOM"/>
    <property type="match status" value="1"/>
</dbReference>
<dbReference type="GO" id="GO:0004674">
    <property type="term" value="F:protein serine/threonine kinase activity"/>
    <property type="evidence" value="ECO:0007669"/>
    <property type="project" value="UniProtKB-KW"/>
</dbReference>
<feature type="domain" description="Protein kinase" evidence="6">
    <location>
        <begin position="11"/>
        <end position="277"/>
    </location>
</feature>
<keyword evidence="3 5" id="KW-0418">Kinase</keyword>
<dbReference type="Pfam" id="PF00069">
    <property type="entry name" value="Pkinase"/>
    <property type="match status" value="1"/>
</dbReference>
<keyword evidence="3 5" id="KW-0723">Serine/threonine-protein kinase</keyword>
<dbReference type="OMA" id="HETACKL"/>
<evidence type="ECO:0000259" key="6">
    <source>
        <dbReference type="PROSITE" id="PS50011"/>
    </source>
</evidence>
<reference evidence="8" key="1">
    <citation type="journal article" date="2016" name="Nature">
        <title>Genome evolution in the allotetraploid frog Xenopus laevis.</title>
        <authorList>
            <person name="Session A.M."/>
            <person name="Uno Y."/>
            <person name="Kwon T."/>
            <person name="Chapman J.A."/>
            <person name="Toyoda A."/>
            <person name="Takahashi S."/>
            <person name="Fukui A."/>
            <person name="Hikosaka A."/>
            <person name="Suzuki A."/>
            <person name="Kondo M."/>
            <person name="van Heeringen S.J."/>
            <person name="Quigley I."/>
            <person name="Heinz S."/>
            <person name="Ogino H."/>
            <person name="Ochi H."/>
            <person name="Hellsten U."/>
            <person name="Lyons J.B."/>
            <person name="Simakov O."/>
            <person name="Putnam N."/>
            <person name="Stites J."/>
            <person name="Kuroki Y."/>
            <person name="Tanaka T."/>
            <person name="Michiue T."/>
            <person name="Watanabe M."/>
            <person name="Bogdanovic O."/>
            <person name="Lister R."/>
            <person name="Georgiou G."/>
            <person name="Paranjpe S.S."/>
            <person name="van Kruijsbergen I."/>
            <person name="Shu S."/>
            <person name="Carlson J."/>
            <person name="Kinoshita T."/>
            <person name="Ohta Y."/>
            <person name="Mawaribuchi S."/>
            <person name="Jenkins J."/>
            <person name="Grimwood J."/>
            <person name="Schmutz J."/>
            <person name="Mitros T."/>
            <person name="Mozaffari S.V."/>
            <person name="Suzuki Y."/>
            <person name="Haramoto Y."/>
            <person name="Yamamoto T.S."/>
            <person name="Takagi C."/>
            <person name="Heald R."/>
            <person name="Miller K."/>
            <person name="Haudenschild C."/>
            <person name="Kitzman J."/>
            <person name="Nakayama T."/>
            <person name="Izutsu Y."/>
            <person name="Robert J."/>
            <person name="Fortriede J."/>
            <person name="Burns K."/>
            <person name="Lotay V."/>
            <person name="Karimi K."/>
            <person name="Yasuoka Y."/>
            <person name="Dichmann D.S."/>
            <person name="Flajnik M.F."/>
            <person name="Houston D.W."/>
            <person name="Shendure J."/>
            <person name="DuPasquier L."/>
            <person name="Vize P.D."/>
            <person name="Zorn A.M."/>
            <person name="Ito M."/>
            <person name="Marcotte E.M."/>
            <person name="Wallingford J.B."/>
            <person name="Ito Y."/>
            <person name="Asashima M."/>
            <person name="Ueno N."/>
            <person name="Matsuda Y."/>
            <person name="Veenstra G.J."/>
            <person name="Fujiyama A."/>
            <person name="Harland R.M."/>
            <person name="Taira M."/>
            <person name="Rokhsar D.S."/>
        </authorList>
    </citation>
    <scope>NUCLEOTIDE SEQUENCE [LARGE SCALE GENOMIC DNA]</scope>
    <source>
        <strain evidence="8">J</strain>
    </source>
</reference>
<dbReference type="CDD" id="cd13987">
    <property type="entry name" value="STKc_SBK1"/>
    <property type="match status" value="1"/>
</dbReference>
<dbReference type="Xenbase" id="XB-GENE-5816223">
    <property type="gene designation" value="sbk1l.L"/>
</dbReference>
<dbReference type="Proteomes" id="UP000694892">
    <property type="component" value="Chromosome 5L"/>
</dbReference>
<dbReference type="InterPro" id="IPR016234">
    <property type="entry name" value="Ser/Thr_kinase_Sbk1"/>
</dbReference>
<organism evidence="7 8">
    <name type="scientific">Xenopus laevis</name>
    <name type="common">African clawed frog</name>
    <dbReference type="NCBI Taxonomy" id="8355"/>
    <lineage>
        <taxon>Eukaryota</taxon>
        <taxon>Metazoa</taxon>
        <taxon>Chordata</taxon>
        <taxon>Craniata</taxon>
        <taxon>Vertebrata</taxon>
        <taxon>Euteleostomi</taxon>
        <taxon>Amphibia</taxon>
        <taxon>Batrachia</taxon>
        <taxon>Anura</taxon>
        <taxon>Pipoidea</taxon>
        <taxon>Pipidae</taxon>
        <taxon>Xenopodinae</taxon>
        <taxon>Xenopus</taxon>
        <taxon>Xenopus</taxon>
    </lineage>
</organism>
<feature type="binding site" evidence="4">
    <location>
        <position position="44"/>
    </location>
    <ligand>
        <name>ATP</name>
        <dbReference type="ChEBI" id="CHEBI:30616"/>
    </ligand>
</feature>
<dbReference type="FunFam" id="1.10.510.10:FF:001192">
    <property type="entry name" value="SH3 domain-binding kinase 1"/>
    <property type="match status" value="1"/>
</dbReference>
<evidence type="ECO:0000256" key="2">
    <source>
        <dbReference type="ARBA" id="ARBA00022840"/>
    </source>
</evidence>
<evidence type="ECO:0000256" key="1">
    <source>
        <dbReference type="ARBA" id="ARBA00022741"/>
    </source>
</evidence>
<protein>
    <recommendedName>
        <fullName evidence="3">Serine/threonine-protein kinase SBK1</fullName>
        <ecNumber evidence="3">2.7.11.1</ecNumber>
    </recommendedName>
    <alternativeName>
        <fullName evidence="3">SH3 domain-binding kinase 1</fullName>
    </alternativeName>
</protein>
<comment type="similarity">
    <text evidence="3">Belongs to the protein kinase superfamily. Ser/Thr protein kinase family.</text>
</comment>
<dbReference type="PROSITE" id="PS00108">
    <property type="entry name" value="PROTEIN_KINASE_ST"/>
    <property type="match status" value="1"/>
</dbReference>
<evidence type="ECO:0000256" key="4">
    <source>
        <dbReference type="PROSITE-ProRule" id="PRU10141"/>
    </source>
</evidence>
<dbReference type="KEGG" id="xla:373670"/>
<dbReference type="PROSITE" id="PS00107">
    <property type="entry name" value="PROTEIN_KINASE_ATP"/>
    <property type="match status" value="1"/>
</dbReference>
<dbReference type="AGR" id="Xenbase:XB-GENE-5816223"/>
<keyword evidence="1 3" id="KW-0547">Nucleotide-binding</keyword>